<accession>A0A3M7DTS2</accession>
<dbReference type="InterPro" id="IPR000608">
    <property type="entry name" value="UBC"/>
</dbReference>
<sequence length="217" mass="25101">MCGRVWLTNASPELDNGISFAVVFADAVLRLDRKSVVQQSSEGRGGERRRREEEERGGGERRRREEEERGGGGRRRDNRRVAEEPVQEDVAQHQSDKLQNLRFPPNYPFEPPDFRFTRTLWHPIFYADRCLCMYPELAHVLISVFSLFDDLEFSSRANVDKGVQLRRNSTAYKIRKKTPVETFSCIDSEVMDDFGGSESDKEIFDEADEDTKGDRDD</sequence>
<protein>
    <recommendedName>
        <fullName evidence="2">UBC core domain-containing protein</fullName>
    </recommendedName>
</protein>
<feature type="domain" description="UBC core" evidence="2">
    <location>
        <begin position="100"/>
        <end position="174"/>
    </location>
</feature>
<evidence type="ECO:0000259" key="2">
    <source>
        <dbReference type="Pfam" id="PF00179"/>
    </source>
</evidence>
<evidence type="ECO:0000313" key="3">
    <source>
        <dbReference type="EMBL" id="RMY67457.1"/>
    </source>
</evidence>
<dbReference type="EMBL" id="QWIO01001709">
    <property type="protein sequence ID" value="RMY67457.1"/>
    <property type="molecule type" value="Genomic_DNA"/>
</dbReference>
<feature type="compositionally biased region" description="Basic and acidic residues" evidence="1">
    <location>
        <begin position="44"/>
        <end position="83"/>
    </location>
</feature>
<dbReference type="AlphaFoldDB" id="A0A3M7DTS2"/>
<feature type="region of interest" description="Disordered" evidence="1">
    <location>
        <begin position="192"/>
        <end position="217"/>
    </location>
</feature>
<comment type="caution">
    <text evidence="3">The sequence shown here is derived from an EMBL/GenBank/DDBJ whole genome shotgun (WGS) entry which is preliminary data.</text>
</comment>
<dbReference type="SUPFAM" id="SSF54495">
    <property type="entry name" value="UBC-like"/>
    <property type="match status" value="1"/>
</dbReference>
<organism evidence="3 4">
    <name type="scientific">Hortaea werneckii</name>
    <name type="common">Black yeast</name>
    <name type="synonym">Cladosporium werneckii</name>
    <dbReference type="NCBI Taxonomy" id="91943"/>
    <lineage>
        <taxon>Eukaryota</taxon>
        <taxon>Fungi</taxon>
        <taxon>Dikarya</taxon>
        <taxon>Ascomycota</taxon>
        <taxon>Pezizomycotina</taxon>
        <taxon>Dothideomycetes</taxon>
        <taxon>Dothideomycetidae</taxon>
        <taxon>Mycosphaerellales</taxon>
        <taxon>Teratosphaeriaceae</taxon>
        <taxon>Hortaea</taxon>
    </lineage>
</organism>
<evidence type="ECO:0000256" key="1">
    <source>
        <dbReference type="SAM" id="MobiDB-lite"/>
    </source>
</evidence>
<dbReference type="InterPro" id="IPR016135">
    <property type="entry name" value="UBQ-conjugating_enzyme/RWD"/>
</dbReference>
<feature type="compositionally biased region" description="Basic and acidic residues" evidence="1">
    <location>
        <begin position="198"/>
        <end position="217"/>
    </location>
</feature>
<dbReference type="Proteomes" id="UP000269539">
    <property type="component" value="Unassembled WGS sequence"/>
</dbReference>
<dbReference type="Gene3D" id="3.10.110.10">
    <property type="entry name" value="Ubiquitin Conjugating Enzyme"/>
    <property type="match status" value="1"/>
</dbReference>
<name>A0A3M7DTS2_HORWE</name>
<evidence type="ECO:0000313" key="4">
    <source>
        <dbReference type="Proteomes" id="UP000269539"/>
    </source>
</evidence>
<proteinExistence type="predicted"/>
<reference evidence="3 4" key="1">
    <citation type="journal article" date="2018" name="BMC Genomics">
        <title>Genomic evidence for intraspecific hybridization in a clonal and extremely halotolerant yeast.</title>
        <authorList>
            <person name="Gostincar C."/>
            <person name="Stajich J.E."/>
            <person name="Zupancic J."/>
            <person name="Zalar P."/>
            <person name="Gunde-Cimerman N."/>
        </authorList>
    </citation>
    <scope>NUCLEOTIDE SEQUENCE [LARGE SCALE GENOMIC DNA]</scope>
    <source>
        <strain evidence="3 4">EXF-10513</strain>
    </source>
</reference>
<dbReference type="Pfam" id="PF00179">
    <property type="entry name" value="UQ_con"/>
    <property type="match status" value="1"/>
</dbReference>
<gene>
    <name evidence="3" type="ORF">D0864_11578</name>
</gene>
<feature type="region of interest" description="Disordered" evidence="1">
    <location>
        <begin position="36"/>
        <end position="104"/>
    </location>
</feature>